<proteinExistence type="inferred from homology"/>
<reference evidence="4 5" key="1">
    <citation type="journal article" date="2018" name="IMA Fungus">
        <title>IMA Genome-F 10: Nine draft genome sequences of Claviceps purpurea s.lat., including C. arundinis, C. humidiphila, and C. cf. spartinae, pseudomolecules for the pitch canker pathogen Fusarium circinatum, draft genome of Davidsoniella eucalypti, Grosmannia galeiformis, Quambalaria eucalypti, and Teratosphaeria destructans.</title>
        <authorList>
            <person name="Wingfield B.D."/>
            <person name="Liu M."/>
            <person name="Nguyen H.D."/>
            <person name="Lane F.A."/>
            <person name="Morgan S.W."/>
            <person name="De Vos L."/>
            <person name="Wilken P.M."/>
            <person name="Duong T.A."/>
            <person name="Aylward J."/>
            <person name="Coetzee M.P."/>
            <person name="Dadej K."/>
            <person name="De Beer Z.W."/>
            <person name="Findlay W."/>
            <person name="Havenga M."/>
            <person name="Kolarik M."/>
            <person name="Menzies J.G."/>
            <person name="Naidoo K."/>
            <person name="Pochopski O."/>
            <person name="Shoukouhi P."/>
            <person name="Santana Q.C."/>
            <person name="Seifert K.A."/>
            <person name="Soal N."/>
            <person name="Steenkamp E.T."/>
            <person name="Tatham C.T."/>
            <person name="van der Nest M.A."/>
            <person name="Wingfield M.J."/>
        </authorList>
    </citation>
    <scope>NUCLEOTIDE SEQUENCE [LARGE SCALE GENOMIC DNA]</scope>
    <source>
        <strain evidence="4">CMW44962</strain>
    </source>
</reference>
<reference evidence="4 5" key="2">
    <citation type="journal article" date="2021" name="Curr. Genet.">
        <title>Genetic response to nitrogen starvation in the aggressive Eucalyptus foliar pathogen Teratosphaeria destructans.</title>
        <authorList>
            <person name="Havenga M."/>
            <person name="Wingfield B.D."/>
            <person name="Wingfield M.J."/>
            <person name="Dreyer L.L."/>
            <person name="Roets F."/>
            <person name="Aylward J."/>
        </authorList>
    </citation>
    <scope>NUCLEOTIDE SEQUENCE [LARGE SCALE GENOMIC DNA]</scope>
    <source>
        <strain evidence="4">CMW44962</strain>
    </source>
</reference>
<dbReference type="Gene3D" id="3.40.50.720">
    <property type="entry name" value="NAD(P)-binding Rossmann-like Domain"/>
    <property type="match status" value="1"/>
</dbReference>
<dbReference type="PANTHER" id="PTHR43618">
    <property type="entry name" value="7-ALPHA-HYDROXYSTEROID DEHYDROGENASE"/>
    <property type="match status" value="1"/>
</dbReference>
<dbReference type="InterPro" id="IPR052178">
    <property type="entry name" value="Sec_Metab_Biosynth_SDR"/>
</dbReference>
<evidence type="ECO:0000256" key="2">
    <source>
        <dbReference type="ARBA" id="ARBA00022857"/>
    </source>
</evidence>
<dbReference type="PRINTS" id="PR00081">
    <property type="entry name" value="GDHRDH"/>
</dbReference>
<dbReference type="Proteomes" id="UP001138500">
    <property type="component" value="Unassembled WGS sequence"/>
</dbReference>
<dbReference type="Pfam" id="PF01501">
    <property type="entry name" value="Glyco_transf_8"/>
    <property type="match status" value="1"/>
</dbReference>
<comment type="caution">
    <text evidence="4">The sequence shown here is derived from an EMBL/GenBank/DDBJ whole genome shotgun (WGS) entry which is preliminary data.</text>
</comment>
<keyword evidence="3" id="KW-0560">Oxidoreductase</keyword>
<evidence type="ECO:0000256" key="1">
    <source>
        <dbReference type="ARBA" id="ARBA00006484"/>
    </source>
</evidence>
<dbReference type="SUPFAM" id="SSF53448">
    <property type="entry name" value="Nucleotide-diphospho-sugar transferases"/>
    <property type="match status" value="1"/>
</dbReference>
<protein>
    <submittedName>
        <fullName evidence="4">Nad ph-dependent oxidoreductase</fullName>
    </submittedName>
</protein>
<dbReference type="Gene3D" id="3.90.550.10">
    <property type="entry name" value="Spore Coat Polysaccharide Biosynthesis Protein SpsA, Chain A"/>
    <property type="match status" value="1"/>
</dbReference>
<dbReference type="PANTHER" id="PTHR43618:SF4">
    <property type="entry name" value="SHORT CHAIN DEHYDROGENASE_REDUCTASE FAMILY (AFU_ORTHOLOGUE AFUA_7G04540)"/>
    <property type="match status" value="1"/>
</dbReference>
<dbReference type="AlphaFoldDB" id="A0A9W7T1U3"/>
<accession>A0A9W7T1U3</accession>
<comment type="similarity">
    <text evidence="1">Belongs to the short-chain dehydrogenases/reductases (SDR) family.</text>
</comment>
<evidence type="ECO:0000313" key="4">
    <source>
        <dbReference type="EMBL" id="KAH9845707.1"/>
    </source>
</evidence>
<dbReference type="OrthoDB" id="2898618at2759"/>
<keyword evidence="2" id="KW-0521">NADP</keyword>
<name>A0A9W7T1U3_9PEZI</name>
<dbReference type="InterPro" id="IPR036291">
    <property type="entry name" value="NAD(P)-bd_dom_sf"/>
</dbReference>
<dbReference type="InterPro" id="IPR002347">
    <property type="entry name" value="SDR_fam"/>
</dbReference>
<dbReference type="InterPro" id="IPR029044">
    <property type="entry name" value="Nucleotide-diphossugar_trans"/>
</dbReference>
<gene>
    <name evidence="4" type="ORF">Tdes44962_MAKER01138</name>
</gene>
<dbReference type="Pfam" id="PF00106">
    <property type="entry name" value="adh_short"/>
    <property type="match status" value="1"/>
</dbReference>
<evidence type="ECO:0000313" key="5">
    <source>
        <dbReference type="Proteomes" id="UP001138500"/>
    </source>
</evidence>
<sequence length="620" mass="68554">MATGKHENHQLKASDLFDVSHITAVVTGGGTGIGLMITQALVANGAKVYITGRRPEVLEQTVKLYDTGPGRLFALPGDVSSKDSAVKLALTVEDLEPNGIHLLVNNAGVARDGNTSFSKNGQPDFGDAKSISEHFLKSEDGQFDETFRTNVTGQYFTSMAFLPLLAKGRDVTPGYTSQIVNVSSISGQLKGSSNGQFAYAASKAAFTHLSRMLASTLKSCKIRVNVIAPGIFPSEMTAQSSGEDNKSELKMDFTNRILIQVLGPAMNWPKLRERIICMVLGCIALSTLQLVGRLYHDDAAASLMAKASAWIPETKHSTSKLQPILVNTQNSTDAPALHGYAFATFLGSNHMADGEKALAGYEDPYFVGARILAYQLLHAPDTKSNIPFIVLVTPGVDEEKRRRLEADGAIVKEVDRVDPGNVVTTQERWADVLDKFRMWQMTQFERIAFLDADVVLFKRIDKLFDDPAAELQATAQEGDDWEAEVLPSHYVLAGSAGTAPNHGWPPKYPFPKYMNAGVFVLRPDLKLLEYYMSLMHLPDLPFDPLFPEQNLLFYAHRRDGPMPWRQIDFKWVTHKTTVKDIKSGVRMAHDHFWEPVHESVGAILKGKKREMEKFWAERGA</sequence>
<organism evidence="4 5">
    <name type="scientific">Teratosphaeria destructans</name>
    <dbReference type="NCBI Taxonomy" id="418781"/>
    <lineage>
        <taxon>Eukaryota</taxon>
        <taxon>Fungi</taxon>
        <taxon>Dikarya</taxon>
        <taxon>Ascomycota</taxon>
        <taxon>Pezizomycotina</taxon>
        <taxon>Dothideomycetes</taxon>
        <taxon>Dothideomycetidae</taxon>
        <taxon>Mycosphaerellales</taxon>
        <taxon>Teratosphaeriaceae</taxon>
        <taxon>Teratosphaeria</taxon>
    </lineage>
</organism>
<dbReference type="InterPro" id="IPR002495">
    <property type="entry name" value="Glyco_trans_8"/>
</dbReference>
<evidence type="ECO:0000256" key="3">
    <source>
        <dbReference type="ARBA" id="ARBA00023002"/>
    </source>
</evidence>
<keyword evidence="5" id="KW-1185">Reference proteome</keyword>
<dbReference type="SUPFAM" id="SSF51735">
    <property type="entry name" value="NAD(P)-binding Rossmann-fold domains"/>
    <property type="match status" value="1"/>
</dbReference>
<dbReference type="GO" id="GO:0016757">
    <property type="term" value="F:glycosyltransferase activity"/>
    <property type="evidence" value="ECO:0007669"/>
    <property type="project" value="InterPro"/>
</dbReference>
<dbReference type="PRINTS" id="PR00080">
    <property type="entry name" value="SDRFAMILY"/>
</dbReference>
<dbReference type="GO" id="GO:0016491">
    <property type="term" value="F:oxidoreductase activity"/>
    <property type="evidence" value="ECO:0007669"/>
    <property type="project" value="UniProtKB-KW"/>
</dbReference>
<dbReference type="EMBL" id="RIBY02000002">
    <property type="protein sequence ID" value="KAH9845707.1"/>
    <property type="molecule type" value="Genomic_DNA"/>
</dbReference>